<organism evidence="1 2">
    <name type="scientific">Scutellospora calospora</name>
    <dbReference type="NCBI Taxonomy" id="85575"/>
    <lineage>
        <taxon>Eukaryota</taxon>
        <taxon>Fungi</taxon>
        <taxon>Fungi incertae sedis</taxon>
        <taxon>Mucoromycota</taxon>
        <taxon>Glomeromycotina</taxon>
        <taxon>Glomeromycetes</taxon>
        <taxon>Diversisporales</taxon>
        <taxon>Gigasporaceae</taxon>
        <taxon>Scutellospora</taxon>
    </lineage>
</organism>
<evidence type="ECO:0000313" key="2">
    <source>
        <dbReference type="Proteomes" id="UP000789860"/>
    </source>
</evidence>
<evidence type="ECO:0000313" key="1">
    <source>
        <dbReference type="EMBL" id="CAG8662549.1"/>
    </source>
</evidence>
<feature type="non-terminal residue" evidence="1">
    <location>
        <position position="1"/>
    </location>
</feature>
<keyword evidence="2" id="KW-1185">Reference proteome</keyword>
<protein>
    <submittedName>
        <fullName evidence="1">904_t:CDS:1</fullName>
    </submittedName>
</protein>
<dbReference type="EMBL" id="CAJVPM010026566">
    <property type="protein sequence ID" value="CAG8662549.1"/>
    <property type="molecule type" value="Genomic_DNA"/>
</dbReference>
<comment type="caution">
    <text evidence="1">The sequence shown here is derived from an EMBL/GenBank/DDBJ whole genome shotgun (WGS) entry which is preliminary data.</text>
</comment>
<name>A0ACA9NR20_9GLOM</name>
<proteinExistence type="predicted"/>
<sequence>SFASSTSTNIYSPIASATGTTMQTSLSNNAYASSINSTSNVNTEVQVSAPSTTKRRFFAKRNTAHQQNAHSFITHPSNGLQGSSDTHENKISSQITTSTVPTNISNNSNTPNNNGIMHSSNNHANGILSNGVIDIDFINFNDSNE</sequence>
<accession>A0ACA9NR20</accession>
<feature type="non-terminal residue" evidence="1">
    <location>
        <position position="145"/>
    </location>
</feature>
<reference evidence="1" key="1">
    <citation type="submission" date="2021-06" db="EMBL/GenBank/DDBJ databases">
        <authorList>
            <person name="Kallberg Y."/>
            <person name="Tangrot J."/>
            <person name="Rosling A."/>
        </authorList>
    </citation>
    <scope>NUCLEOTIDE SEQUENCE</scope>
    <source>
        <strain evidence="1">AU212A</strain>
    </source>
</reference>
<dbReference type="Proteomes" id="UP000789860">
    <property type="component" value="Unassembled WGS sequence"/>
</dbReference>
<gene>
    <name evidence="1" type="ORF">SCALOS_LOCUS9085</name>
</gene>